<keyword evidence="1" id="KW-0812">Transmembrane</keyword>
<keyword evidence="1" id="KW-1133">Transmembrane helix</keyword>
<gene>
    <name evidence="2" type="ORF">TR69_WS6001001232</name>
</gene>
<dbReference type="EMBL" id="JYNZ01000004">
    <property type="protein sequence ID" value="KXK26237.1"/>
    <property type="molecule type" value="Genomic_DNA"/>
</dbReference>
<evidence type="ECO:0000256" key="1">
    <source>
        <dbReference type="SAM" id="Phobius"/>
    </source>
</evidence>
<evidence type="ECO:0000313" key="3">
    <source>
        <dbReference type="Proteomes" id="UP000070457"/>
    </source>
</evidence>
<dbReference type="Pfam" id="PF20221">
    <property type="entry name" value="DUF6580"/>
    <property type="match status" value="1"/>
</dbReference>
<feature type="transmembrane region" description="Helical" evidence="1">
    <location>
        <begin position="12"/>
        <end position="31"/>
    </location>
</feature>
<dbReference type="InterPro" id="IPR046487">
    <property type="entry name" value="DUF6580"/>
</dbReference>
<keyword evidence="1" id="KW-0472">Membrane</keyword>
<comment type="caution">
    <text evidence="2">The sequence shown here is derived from an EMBL/GenBank/DDBJ whole genome shotgun (WGS) entry which is preliminary data.</text>
</comment>
<reference evidence="2 3" key="1">
    <citation type="submission" date="2015-02" db="EMBL/GenBank/DDBJ databases">
        <title>Improved understanding of the partial-nitritation anammox process through 23 genomes representing the majority of the microbial community.</title>
        <authorList>
            <person name="Speth D.R."/>
            <person name="In T Zandt M."/>
            <person name="Guerrero Cruz S."/>
            <person name="Jetten M.S."/>
            <person name="Dutilh B.E."/>
        </authorList>
    </citation>
    <scope>NUCLEOTIDE SEQUENCE [LARGE SCALE GENOMIC DNA]</scope>
    <source>
        <strain evidence="2">OLB20</strain>
    </source>
</reference>
<organism evidence="2 3">
    <name type="scientific">candidate division WS6 bacterium OLB20</name>
    <dbReference type="NCBI Taxonomy" id="1617426"/>
    <lineage>
        <taxon>Bacteria</taxon>
        <taxon>Candidatus Dojkabacteria</taxon>
    </lineage>
</organism>
<feature type="transmembrane region" description="Helical" evidence="1">
    <location>
        <begin position="43"/>
        <end position="70"/>
    </location>
</feature>
<accession>A0A136LXA7</accession>
<evidence type="ECO:0000313" key="2">
    <source>
        <dbReference type="EMBL" id="KXK26237.1"/>
    </source>
</evidence>
<dbReference type="AlphaFoldDB" id="A0A136LXA7"/>
<feature type="transmembrane region" description="Helical" evidence="1">
    <location>
        <begin position="90"/>
        <end position="109"/>
    </location>
</feature>
<protein>
    <submittedName>
        <fullName evidence="2">Uncharacterized protein</fullName>
    </submittedName>
</protein>
<proteinExistence type="predicted"/>
<sequence>MTALAFTDMVLGSAPILLFTWTGFAAVFVIANTVKARQSGLNASVATALAGTILFYLWTNLGVVLVGGLYPPTFDGLASSYINAVPFLRNQLAGNLVIVPMLIMVVRILTAPGTIQYQAVASSGAGEVSG</sequence>
<dbReference type="Proteomes" id="UP000070457">
    <property type="component" value="Unassembled WGS sequence"/>
</dbReference>
<name>A0A136LXA7_9BACT</name>